<dbReference type="AlphaFoldDB" id="A0A0E9UQC8"/>
<evidence type="ECO:0000313" key="1">
    <source>
        <dbReference type="EMBL" id="JAH67951.1"/>
    </source>
</evidence>
<proteinExistence type="predicted"/>
<protein>
    <submittedName>
        <fullName evidence="1">Uncharacterized protein</fullName>
    </submittedName>
</protein>
<dbReference type="EMBL" id="GBXM01040626">
    <property type="protein sequence ID" value="JAH67951.1"/>
    <property type="molecule type" value="Transcribed_RNA"/>
</dbReference>
<organism evidence="1">
    <name type="scientific">Anguilla anguilla</name>
    <name type="common">European freshwater eel</name>
    <name type="synonym">Muraena anguilla</name>
    <dbReference type="NCBI Taxonomy" id="7936"/>
    <lineage>
        <taxon>Eukaryota</taxon>
        <taxon>Metazoa</taxon>
        <taxon>Chordata</taxon>
        <taxon>Craniata</taxon>
        <taxon>Vertebrata</taxon>
        <taxon>Euteleostomi</taxon>
        <taxon>Actinopterygii</taxon>
        <taxon>Neopterygii</taxon>
        <taxon>Teleostei</taxon>
        <taxon>Anguilliformes</taxon>
        <taxon>Anguillidae</taxon>
        <taxon>Anguilla</taxon>
    </lineage>
</organism>
<reference evidence="1" key="2">
    <citation type="journal article" date="2015" name="Fish Shellfish Immunol.">
        <title>Early steps in the European eel (Anguilla anguilla)-Vibrio vulnificus interaction in the gills: Role of the RtxA13 toxin.</title>
        <authorList>
            <person name="Callol A."/>
            <person name="Pajuelo D."/>
            <person name="Ebbesson L."/>
            <person name="Teles M."/>
            <person name="MacKenzie S."/>
            <person name="Amaro C."/>
        </authorList>
    </citation>
    <scope>NUCLEOTIDE SEQUENCE</scope>
</reference>
<sequence length="53" mass="5888">MAKSITLSIPLRYPDQFWIDQLGGEDPPLAFPARRQCRSPVLGTWSCTAGLIL</sequence>
<reference evidence="1" key="1">
    <citation type="submission" date="2014-11" db="EMBL/GenBank/DDBJ databases">
        <authorList>
            <person name="Amaro Gonzalez C."/>
        </authorList>
    </citation>
    <scope>NUCLEOTIDE SEQUENCE</scope>
</reference>
<accession>A0A0E9UQC8</accession>
<name>A0A0E9UQC8_ANGAN</name>